<dbReference type="AlphaFoldDB" id="A0A9P0MZD7"/>
<evidence type="ECO:0000313" key="3">
    <source>
        <dbReference type="Proteomes" id="UP001152798"/>
    </source>
</evidence>
<gene>
    <name evidence="2" type="ORF">NEZAVI_LOCUS15618</name>
</gene>
<sequence>MGQFGLNNGHHWGYSAATPYSSYIGATPLSSCAASTPGFNTPAIGFTPTESNSQHSQQDYTNTTPSASNDIAVSVGATETGGELDQQLMGRYGEYRSESPTSEEYGYNSSHYPVLPSLLYSQLYPSEPPVPQPRQDEARSDQQSAVWRPY</sequence>
<feature type="region of interest" description="Disordered" evidence="1">
    <location>
        <begin position="123"/>
        <end position="150"/>
    </location>
</feature>
<keyword evidence="3" id="KW-1185">Reference proteome</keyword>
<organism evidence="2 3">
    <name type="scientific">Nezara viridula</name>
    <name type="common">Southern green stink bug</name>
    <name type="synonym">Cimex viridulus</name>
    <dbReference type="NCBI Taxonomy" id="85310"/>
    <lineage>
        <taxon>Eukaryota</taxon>
        <taxon>Metazoa</taxon>
        <taxon>Ecdysozoa</taxon>
        <taxon>Arthropoda</taxon>
        <taxon>Hexapoda</taxon>
        <taxon>Insecta</taxon>
        <taxon>Pterygota</taxon>
        <taxon>Neoptera</taxon>
        <taxon>Paraneoptera</taxon>
        <taxon>Hemiptera</taxon>
        <taxon>Heteroptera</taxon>
        <taxon>Panheteroptera</taxon>
        <taxon>Pentatomomorpha</taxon>
        <taxon>Pentatomoidea</taxon>
        <taxon>Pentatomidae</taxon>
        <taxon>Pentatominae</taxon>
        <taxon>Nezara</taxon>
    </lineage>
</organism>
<proteinExistence type="predicted"/>
<evidence type="ECO:0000256" key="1">
    <source>
        <dbReference type="SAM" id="MobiDB-lite"/>
    </source>
</evidence>
<accession>A0A9P0MZD7</accession>
<feature type="compositionally biased region" description="Polar residues" evidence="1">
    <location>
        <begin position="48"/>
        <end position="68"/>
    </location>
</feature>
<name>A0A9P0MZD7_NEZVI</name>
<evidence type="ECO:0000313" key="2">
    <source>
        <dbReference type="EMBL" id="CAH1408013.1"/>
    </source>
</evidence>
<dbReference type="OrthoDB" id="10029800at2759"/>
<feature type="compositionally biased region" description="Polar residues" evidence="1">
    <location>
        <begin position="141"/>
        <end position="150"/>
    </location>
</feature>
<dbReference type="Proteomes" id="UP001152798">
    <property type="component" value="Chromosome 7"/>
</dbReference>
<feature type="region of interest" description="Disordered" evidence="1">
    <location>
        <begin position="41"/>
        <end position="68"/>
    </location>
</feature>
<reference evidence="2" key="1">
    <citation type="submission" date="2022-01" db="EMBL/GenBank/DDBJ databases">
        <authorList>
            <person name="King R."/>
        </authorList>
    </citation>
    <scope>NUCLEOTIDE SEQUENCE</scope>
</reference>
<dbReference type="EMBL" id="OV725083">
    <property type="protein sequence ID" value="CAH1408013.1"/>
    <property type="molecule type" value="Genomic_DNA"/>
</dbReference>
<protein>
    <submittedName>
        <fullName evidence="2">Uncharacterized protein</fullName>
    </submittedName>
</protein>